<keyword evidence="3" id="KW-1133">Transmembrane helix</keyword>
<feature type="transmembrane region" description="Helical" evidence="3">
    <location>
        <begin position="97"/>
        <end position="118"/>
    </location>
</feature>
<evidence type="ECO:0000256" key="2">
    <source>
        <dbReference type="ARBA" id="ARBA00022803"/>
    </source>
</evidence>
<gene>
    <name evidence="4" type="ORF">KXJ70_05370</name>
</gene>
<dbReference type="EMBL" id="JAHWDQ010000001">
    <property type="protein sequence ID" value="MBW2940193.1"/>
    <property type="molecule type" value="Genomic_DNA"/>
</dbReference>
<protein>
    <recommendedName>
        <fullName evidence="6">Tetratricopeptide repeat protein</fullName>
    </recommendedName>
</protein>
<accession>A0ABS6VQ81</accession>
<feature type="transmembrane region" description="Helical" evidence="3">
    <location>
        <begin position="125"/>
        <end position="144"/>
    </location>
</feature>
<dbReference type="Proteomes" id="UP001166291">
    <property type="component" value="Unassembled WGS sequence"/>
</dbReference>
<dbReference type="PANTHER" id="PTHR44227">
    <property type="match status" value="1"/>
</dbReference>
<feature type="transmembrane region" description="Helical" evidence="3">
    <location>
        <begin position="390"/>
        <end position="410"/>
    </location>
</feature>
<evidence type="ECO:0000313" key="5">
    <source>
        <dbReference type="Proteomes" id="UP001166291"/>
    </source>
</evidence>
<feature type="transmembrane region" description="Helical" evidence="3">
    <location>
        <begin position="336"/>
        <end position="353"/>
    </location>
</feature>
<evidence type="ECO:0000256" key="1">
    <source>
        <dbReference type="ARBA" id="ARBA00022737"/>
    </source>
</evidence>
<dbReference type="RefSeq" id="WP_219042413.1">
    <property type="nucleotide sequence ID" value="NZ_JAHWDQ010000001.1"/>
</dbReference>
<reference evidence="4" key="1">
    <citation type="submission" date="2021-07" db="EMBL/GenBank/DDBJ databases">
        <title>Zhongshania sp. CAU 1632 isolated from seawater.</title>
        <authorList>
            <person name="Kim W."/>
        </authorList>
    </citation>
    <scope>NUCLEOTIDE SEQUENCE</scope>
    <source>
        <strain evidence="4">CAU 1632</strain>
    </source>
</reference>
<feature type="transmembrane region" description="Helical" evidence="3">
    <location>
        <begin position="150"/>
        <end position="171"/>
    </location>
</feature>
<comment type="caution">
    <text evidence="4">The sequence shown here is derived from an EMBL/GenBank/DDBJ whole genome shotgun (WGS) entry which is preliminary data.</text>
</comment>
<organism evidence="4 5">
    <name type="scientific">Zhongshania aquimaris</name>
    <dbReference type="NCBI Taxonomy" id="2857107"/>
    <lineage>
        <taxon>Bacteria</taxon>
        <taxon>Pseudomonadati</taxon>
        <taxon>Pseudomonadota</taxon>
        <taxon>Gammaproteobacteria</taxon>
        <taxon>Cellvibrionales</taxon>
        <taxon>Spongiibacteraceae</taxon>
        <taxon>Zhongshania</taxon>
    </lineage>
</organism>
<feature type="transmembrane region" description="Helical" evidence="3">
    <location>
        <begin position="206"/>
        <end position="224"/>
    </location>
</feature>
<keyword evidence="2" id="KW-0802">TPR repeat</keyword>
<evidence type="ECO:0000313" key="4">
    <source>
        <dbReference type="EMBL" id="MBW2940193.1"/>
    </source>
</evidence>
<sequence>MAVPGKNRSFAWVMLVLVGVLVVIVYWPGMYGPFLFDDFGNLDKLGALGGVDNWATFNAFVFGGTSGPTGRPISLLSFLMNAQNWPADPFPFKLTNLAVHVLCGQLVYLICIQILNFLKIADGRSVMLISATTAGIWLLHPFLISTTLYVVQRMAQLAALFCFAGIAGYLYGRSLIFIKPMKAYFIMGISVGVGTVLAMFSKENGALLPMLVLVLEFTILANDTKHNTELNKIWKFLFLQLPSMLIAGYLIWRVVDGGLYRVISSRGFSIYERLLTEGRILLDYQSRWFFPRLYTGGVFQDDYLKSTGIFNPISTFWALAFHSVLLIFFFWIRKRWALLSFAGLFFYASHLIESTTVPLELYFEHRNYLGAAFLILPFIYLLYKYLSASLAIVMSLLIFLLLGTMTFNVAKIWSNYDSMVLSWASLSPNSSRAQQQASMQLYNSGNIDAAIRVTNEAIANNPKAFDLRVWELIVSCQVGRVGAINVAEAITLAKVTKYDLRTFEYYKFLVNTVHRHNCENLALSDTFSIVSALLENPVNANTRSARYAQIHYLLGVLSVYQGDVELGRQYFKNSLSARPSPDSAMYIAALLATEGYYKEALDYAELARSYISKGRLGASKRTSEDFKLEIDEFEKVVRKDLQQGE</sequence>
<keyword evidence="1" id="KW-0677">Repeat</keyword>
<evidence type="ECO:0008006" key="6">
    <source>
        <dbReference type="Google" id="ProtNLM"/>
    </source>
</evidence>
<feature type="transmembrane region" description="Helical" evidence="3">
    <location>
        <begin position="183"/>
        <end position="200"/>
    </location>
</feature>
<feature type="transmembrane region" description="Helical" evidence="3">
    <location>
        <begin position="236"/>
        <end position="255"/>
    </location>
</feature>
<name>A0ABS6VQ81_9GAMM</name>
<feature type="transmembrane region" description="Helical" evidence="3">
    <location>
        <begin position="309"/>
        <end position="329"/>
    </location>
</feature>
<keyword evidence="3" id="KW-0812">Transmembrane</keyword>
<dbReference type="PANTHER" id="PTHR44227:SF3">
    <property type="entry name" value="PROTEIN O-MANNOSYL-TRANSFERASE TMTC4"/>
    <property type="match status" value="1"/>
</dbReference>
<feature type="transmembrane region" description="Helical" evidence="3">
    <location>
        <begin position="12"/>
        <end position="29"/>
    </location>
</feature>
<keyword evidence="3" id="KW-0472">Membrane</keyword>
<proteinExistence type="predicted"/>
<feature type="transmembrane region" description="Helical" evidence="3">
    <location>
        <begin position="365"/>
        <end position="383"/>
    </location>
</feature>
<evidence type="ECO:0000256" key="3">
    <source>
        <dbReference type="SAM" id="Phobius"/>
    </source>
</evidence>
<dbReference type="InterPro" id="IPR052346">
    <property type="entry name" value="O-mannosyl-transferase_TMTC"/>
</dbReference>
<keyword evidence="5" id="KW-1185">Reference proteome</keyword>